<protein>
    <submittedName>
        <fullName evidence="1">Uncharacterized protein</fullName>
    </submittedName>
</protein>
<dbReference type="Proteomes" id="UP000070252">
    <property type="component" value="Unassembled WGS sequence"/>
</dbReference>
<dbReference type="EMBL" id="LIPY01000011">
    <property type="protein sequence ID" value="KWX81416.1"/>
    <property type="molecule type" value="Genomic_DNA"/>
</dbReference>
<sequence length="68" mass="7729">MEAEQRGPGYDPANIMNLCDSHGLKVTCHDWCDNEFAGRTWKKPYGAMLRLYYSGGNGNNYCSYKEEA</sequence>
<accession>A0ABR5T1R2</accession>
<comment type="caution">
    <text evidence="1">The sequence shown here is derived from an EMBL/GenBank/DDBJ whole genome shotgun (WGS) entry which is preliminary data.</text>
</comment>
<evidence type="ECO:0000313" key="2">
    <source>
        <dbReference type="Proteomes" id="UP000070252"/>
    </source>
</evidence>
<reference evidence="1 2" key="1">
    <citation type="submission" date="2015-08" db="EMBL/GenBank/DDBJ databases">
        <title>Genome of Paenibacillus jilunlii.</title>
        <authorList>
            <person name="Sant'Anna F.H."/>
            <person name="Ambrosini A."/>
            <person name="Souza R."/>
            <person name="Bach E."/>
            <person name="Fernandes G."/>
            <person name="Balsanelli E."/>
            <person name="Baura V.A."/>
            <person name="Pedrosa F.O."/>
            <person name="Souza E.M."/>
            <person name="Passaglia L."/>
        </authorList>
    </citation>
    <scope>NUCLEOTIDE SEQUENCE [LARGE SCALE GENOMIC DNA]</scope>
    <source>
        <strain evidence="1 2">DSM 23019</strain>
    </source>
</reference>
<gene>
    <name evidence="1" type="ORF">AML91_00045</name>
</gene>
<name>A0ABR5T1R2_9BACL</name>
<proteinExistence type="predicted"/>
<evidence type="ECO:0000313" key="1">
    <source>
        <dbReference type="EMBL" id="KWX81416.1"/>
    </source>
</evidence>
<keyword evidence="2" id="KW-1185">Reference proteome</keyword>
<organism evidence="1 2">
    <name type="scientific">Paenibacillus jilunlii</name>
    <dbReference type="NCBI Taxonomy" id="682956"/>
    <lineage>
        <taxon>Bacteria</taxon>
        <taxon>Bacillati</taxon>
        <taxon>Bacillota</taxon>
        <taxon>Bacilli</taxon>
        <taxon>Bacillales</taxon>
        <taxon>Paenibacillaceae</taxon>
        <taxon>Paenibacillus</taxon>
    </lineage>
</organism>